<name>A0A1E7D7A6_ALTMA</name>
<organism evidence="2 3">
    <name type="scientific">Alteromonas macleodii</name>
    <name type="common">Pseudoalteromonas macleodii</name>
    <dbReference type="NCBI Taxonomy" id="28108"/>
    <lineage>
        <taxon>Bacteria</taxon>
        <taxon>Pseudomonadati</taxon>
        <taxon>Pseudomonadota</taxon>
        <taxon>Gammaproteobacteria</taxon>
        <taxon>Alteromonadales</taxon>
        <taxon>Alteromonadaceae</taxon>
        <taxon>Alteromonas/Salinimonas group</taxon>
        <taxon>Alteromonas</taxon>
    </lineage>
</organism>
<dbReference type="SUPFAM" id="SSF46626">
    <property type="entry name" value="Cytochrome c"/>
    <property type="match status" value="1"/>
</dbReference>
<reference evidence="2 3" key="1">
    <citation type="submission" date="2016-09" db="EMBL/GenBank/DDBJ databases">
        <title>Draft Genome Sequence of four Alteromonas macleodii strains isolated from copper coupons and grown long-term at elevated copper levels.</title>
        <authorList>
            <person name="Cusick K."/>
            <person name="Dale J."/>
            <person name="Little B."/>
            <person name="Biffinger J."/>
        </authorList>
    </citation>
    <scope>NUCLEOTIDE SEQUENCE [LARGE SCALE GENOMIC DNA]</scope>
    <source>
        <strain evidence="2 3">KCP01</strain>
    </source>
</reference>
<dbReference type="InterPro" id="IPR036909">
    <property type="entry name" value="Cyt_c-like_dom_sf"/>
</dbReference>
<comment type="caution">
    <text evidence="2">The sequence shown here is derived from an EMBL/GenBank/DDBJ whole genome shotgun (WGS) entry which is preliminary data.</text>
</comment>
<dbReference type="RefSeq" id="WP_012516846.1">
    <property type="nucleotide sequence ID" value="NZ_CP012203.1"/>
</dbReference>
<keyword evidence="3" id="KW-1185">Reference proteome</keyword>
<gene>
    <name evidence="2" type="ORF">BFV95_4801</name>
</gene>
<protein>
    <submittedName>
        <fullName evidence="2">Uncharacterized protein</fullName>
    </submittedName>
</protein>
<sequence length="71" mass="8037">MNKKLIICALITFISLPNLADDETTLSGAELINNNCARCHNSRPVREFSISEWRVIMPHMREKAHLTGSEV</sequence>
<accession>A0A1E7D7A6</accession>
<feature type="chain" id="PRO_5043144448" evidence="1">
    <location>
        <begin position="21"/>
        <end position="71"/>
    </location>
</feature>
<dbReference type="AlphaFoldDB" id="A0A1E7D7A6"/>
<evidence type="ECO:0000313" key="3">
    <source>
        <dbReference type="Proteomes" id="UP000095392"/>
    </source>
</evidence>
<dbReference type="EMBL" id="MIPY01000062">
    <property type="protein sequence ID" value="OES24372.1"/>
    <property type="molecule type" value="Genomic_DNA"/>
</dbReference>
<dbReference type="Proteomes" id="UP000095392">
    <property type="component" value="Unassembled WGS sequence"/>
</dbReference>
<feature type="signal peptide" evidence="1">
    <location>
        <begin position="1"/>
        <end position="20"/>
    </location>
</feature>
<proteinExistence type="predicted"/>
<dbReference type="GO" id="GO:0020037">
    <property type="term" value="F:heme binding"/>
    <property type="evidence" value="ECO:0007669"/>
    <property type="project" value="InterPro"/>
</dbReference>
<evidence type="ECO:0000313" key="2">
    <source>
        <dbReference type="EMBL" id="OES24372.1"/>
    </source>
</evidence>
<dbReference type="GO" id="GO:0009055">
    <property type="term" value="F:electron transfer activity"/>
    <property type="evidence" value="ECO:0007669"/>
    <property type="project" value="InterPro"/>
</dbReference>
<keyword evidence="1" id="KW-0732">Signal</keyword>
<evidence type="ECO:0000256" key="1">
    <source>
        <dbReference type="SAM" id="SignalP"/>
    </source>
</evidence>